<dbReference type="EC" id="3.2.1.40" evidence="2"/>
<dbReference type="Gene3D" id="1.50.10.10">
    <property type="match status" value="1"/>
</dbReference>
<gene>
    <name evidence="8" type="ORF">JIN87_03990</name>
</gene>
<keyword evidence="9" id="KW-1185">Reference proteome</keyword>
<dbReference type="SUPFAM" id="SSF48208">
    <property type="entry name" value="Six-hairpin glycosidases"/>
    <property type="match status" value="1"/>
</dbReference>
<feature type="domain" description="Bacterial alpha-L-rhamnosidase N-terminal" evidence="5">
    <location>
        <begin position="161"/>
        <end position="337"/>
    </location>
</feature>
<dbReference type="Gene3D" id="2.60.120.260">
    <property type="entry name" value="Galactose-binding domain-like"/>
    <property type="match status" value="2"/>
</dbReference>
<dbReference type="Pfam" id="PF25788">
    <property type="entry name" value="Ig_Rha78A_N"/>
    <property type="match status" value="1"/>
</dbReference>
<dbReference type="InterPro" id="IPR008902">
    <property type="entry name" value="Rhamnosid_concanavalin"/>
</dbReference>
<reference evidence="8" key="1">
    <citation type="submission" date="2021-01" db="EMBL/GenBank/DDBJ databases">
        <title>Modified the classification status of verrucomicrobia.</title>
        <authorList>
            <person name="Feng X."/>
        </authorList>
    </citation>
    <scope>NUCLEOTIDE SEQUENCE</scope>
    <source>
        <strain evidence="8">KCTC 13126</strain>
    </source>
</reference>
<dbReference type="GO" id="GO:0005975">
    <property type="term" value="P:carbohydrate metabolic process"/>
    <property type="evidence" value="ECO:0007669"/>
    <property type="project" value="InterPro"/>
</dbReference>
<dbReference type="PANTHER" id="PTHR33307">
    <property type="entry name" value="ALPHA-RHAMNOSIDASE (EUROFUNG)"/>
    <property type="match status" value="1"/>
</dbReference>
<organism evidence="8 9">
    <name type="scientific">Pelagicoccus mobilis</name>
    <dbReference type="NCBI Taxonomy" id="415221"/>
    <lineage>
        <taxon>Bacteria</taxon>
        <taxon>Pseudomonadati</taxon>
        <taxon>Verrucomicrobiota</taxon>
        <taxon>Opitutia</taxon>
        <taxon>Puniceicoccales</taxon>
        <taxon>Pelagicoccaceae</taxon>
        <taxon>Pelagicoccus</taxon>
    </lineage>
</organism>
<feature type="domain" description="Alpha-L-rhamnosidase C-terminal" evidence="7">
    <location>
        <begin position="800"/>
        <end position="867"/>
    </location>
</feature>
<dbReference type="InterPro" id="IPR035396">
    <property type="entry name" value="Bac_rhamnosid6H"/>
</dbReference>
<evidence type="ECO:0000256" key="3">
    <source>
        <dbReference type="ARBA" id="ARBA00022801"/>
    </source>
</evidence>
<dbReference type="Pfam" id="PF17390">
    <property type="entry name" value="Bac_rhamnosid_C"/>
    <property type="match status" value="1"/>
</dbReference>
<dbReference type="InterPro" id="IPR012341">
    <property type="entry name" value="6hp_glycosidase-like_sf"/>
</dbReference>
<feature type="domain" description="Alpha-L-rhamnosidase concanavalin-like" evidence="4">
    <location>
        <begin position="348"/>
        <end position="446"/>
    </location>
</feature>
<comment type="caution">
    <text evidence="8">The sequence shown here is derived from an EMBL/GenBank/DDBJ whole genome shotgun (WGS) entry which is preliminary data.</text>
</comment>
<accession>A0A934RV59</accession>
<dbReference type="PANTHER" id="PTHR33307:SF6">
    <property type="entry name" value="ALPHA-RHAMNOSIDASE (EUROFUNG)-RELATED"/>
    <property type="match status" value="1"/>
</dbReference>
<dbReference type="GO" id="GO:0030596">
    <property type="term" value="F:alpha-L-rhamnosidase activity"/>
    <property type="evidence" value="ECO:0007669"/>
    <property type="project" value="UniProtKB-EC"/>
</dbReference>
<dbReference type="Gene3D" id="2.60.40.10">
    <property type="entry name" value="Immunoglobulins"/>
    <property type="match status" value="1"/>
</dbReference>
<dbReference type="InterPro" id="IPR035398">
    <property type="entry name" value="Bac_rhamnosid_C"/>
</dbReference>
<evidence type="ECO:0000259" key="7">
    <source>
        <dbReference type="Pfam" id="PF17390"/>
    </source>
</evidence>
<dbReference type="Pfam" id="PF05592">
    <property type="entry name" value="Bac_rhamnosid"/>
    <property type="match status" value="1"/>
</dbReference>
<comment type="catalytic activity">
    <reaction evidence="1">
        <text>Hydrolysis of terminal non-reducing alpha-L-rhamnose residues in alpha-L-rhamnosides.</text>
        <dbReference type="EC" id="3.2.1.40"/>
    </reaction>
</comment>
<feature type="domain" description="Alpha-L-rhamnosidase six-hairpin glycosidase" evidence="6">
    <location>
        <begin position="452"/>
        <end position="797"/>
    </location>
</feature>
<dbReference type="Proteomes" id="UP000617628">
    <property type="component" value="Unassembled WGS sequence"/>
</dbReference>
<evidence type="ECO:0000259" key="6">
    <source>
        <dbReference type="Pfam" id="PF17389"/>
    </source>
</evidence>
<dbReference type="EMBL" id="JAENIL010000005">
    <property type="protein sequence ID" value="MBK1876015.1"/>
    <property type="molecule type" value="Genomic_DNA"/>
</dbReference>
<evidence type="ECO:0000313" key="9">
    <source>
        <dbReference type="Proteomes" id="UP000617628"/>
    </source>
</evidence>
<dbReference type="PIRSF" id="PIRSF010631">
    <property type="entry name" value="A-rhamnsds"/>
    <property type="match status" value="1"/>
</dbReference>
<evidence type="ECO:0000256" key="1">
    <source>
        <dbReference type="ARBA" id="ARBA00001445"/>
    </source>
</evidence>
<protein>
    <recommendedName>
        <fullName evidence="2">alpha-L-rhamnosidase</fullName>
        <ecNumber evidence="2">3.2.1.40</ecNumber>
    </recommendedName>
</protein>
<evidence type="ECO:0000256" key="2">
    <source>
        <dbReference type="ARBA" id="ARBA00012652"/>
    </source>
</evidence>
<sequence length="935" mass="106148">MIREFDDLNRLSTENLRCEYLLNPSAIDERSPRLGWRSVSKRKGARQTAFQIQVSTTRSKLQEGVADLWDTRKTVSDESQQITYSGQPLYSKMQCYWRVKLWDDRDKESEWSEIASWGMGLLEEDDWNADWIGLDLSAENNDPEYELPPSPYLRKGFEVEKKVKAARVYATSLGLHELWLNGQRIGDRVLAPGWTDYKKRLYYNCYDVTDLLLKGGNALGAILSYGWYSGYIGYAVLVQQPKVKDFYGKGAALLCQLEIEYEDGSTESISSDSSWKATSGPVRQSDILMGEVYDARMGLGNWKYAEYDDSNWVQSQLVRCKPGTLQATPHEPMRVTQELPAVNVHQDPDGKWIFDFGQNFAGVVRLSVIGRSGQKITVRHGEMLHEDGSLMTENLRKARATCVYTCSGNPEGEIWNSRFSYQGFRYAEVSGLKEKPDLELLTGLVIGSDLEAVGSFKTSSPLIDQLYQNIVWTQRANYIDVPTDCPQRDERLGWLGDAQIYVNAATYNTNVAGFFKKWMRDVVDAQWENGAYTNFAPRPFNRPRYKYSPAWMEAGIICPYFMYLNYGDTCILETHYDSFKKFMTFHLQSVGESMVYQKGAFRNVTPSGGWGDWLCLGKETPKHQIANLYFGYALKLMASISEILGKESDYAFYSEKFEQFQTAFVSRFVDDGGVIEGDTQTLYAMAIVMEVLPEAMNARLGSNLMRLVDEAEGRMATGFIGTRFLMPALSAIGRSDVAYKLLCNVDFPSWGYSVVNGATSVWERWNSYSHKTGFFSPEMNSYSHYAFGAVCEWMFGNMAGIRPLSPGYRKVLLQPEVTRLQNLDTVNAQHDTLYGRVESSWKLKGDECKWHVVLPANTRALVRLPCEYRKGLLIDGRFLDEKEGEALGSSEGRFCEFELEAGSYLITFSVKALVWKEPSSSSELVDHEADKLSSI</sequence>
<dbReference type="InterPro" id="IPR008928">
    <property type="entry name" value="6-hairpin_glycosidase_sf"/>
</dbReference>
<dbReference type="InterPro" id="IPR013783">
    <property type="entry name" value="Ig-like_fold"/>
</dbReference>
<keyword evidence="3 8" id="KW-0378">Hydrolase</keyword>
<dbReference type="InterPro" id="IPR013737">
    <property type="entry name" value="Bac_rhamnosid_N"/>
</dbReference>
<name>A0A934RV59_9BACT</name>
<dbReference type="Gene3D" id="2.60.420.10">
    <property type="entry name" value="Maltose phosphorylase, domain 3"/>
    <property type="match status" value="1"/>
</dbReference>
<proteinExistence type="predicted"/>
<dbReference type="Pfam" id="PF08531">
    <property type="entry name" value="Bac_rhamnosid_N"/>
    <property type="match status" value="1"/>
</dbReference>
<dbReference type="InterPro" id="IPR016007">
    <property type="entry name" value="Alpha_rhamnosid"/>
</dbReference>
<evidence type="ECO:0000259" key="5">
    <source>
        <dbReference type="Pfam" id="PF08531"/>
    </source>
</evidence>
<dbReference type="AlphaFoldDB" id="A0A934RV59"/>
<evidence type="ECO:0000259" key="4">
    <source>
        <dbReference type="Pfam" id="PF05592"/>
    </source>
</evidence>
<evidence type="ECO:0000313" key="8">
    <source>
        <dbReference type="EMBL" id="MBK1876015.1"/>
    </source>
</evidence>
<dbReference type="RefSeq" id="WP_200354231.1">
    <property type="nucleotide sequence ID" value="NZ_JAENIL010000005.1"/>
</dbReference>
<dbReference type="Pfam" id="PF17389">
    <property type="entry name" value="Bac_rhamnosid6H"/>
    <property type="match status" value="1"/>
</dbReference>